<comment type="caution">
    <text evidence="3">The sequence shown here is derived from an EMBL/GenBank/DDBJ whole genome shotgun (WGS) entry which is preliminary data.</text>
</comment>
<dbReference type="SUPFAM" id="SSF52096">
    <property type="entry name" value="ClpP/crotonase"/>
    <property type="match status" value="1"/>
</dbReference>
<dbReference type="Proteomes" id="UP001081283">
    <property type="component" value="Unassembled WGS sequence"/>
</dbReference>
<protein>
    <submittedName>
        <fullName evidence="3">Enoyl-CoA hydratase-related protein</fullName>
    </submittedName>
</protein>
<keyword evidence="4" id="KW-1185">Reference proteome</keyword>
<dbReference type="InterPro" id="IPR029045">
    <property type="entry name" value="ClpP/crotonase-like_dom_sf"/>
</dbReference>
<evidence type="ECO:0000256" key="1">
    <source>
        <dbReference type="ARBA" id="ARBA00005254"/>
    </source>
</evidence>
<dbReference type="CDD" id="cd06558">
    <property type="entry name" value="crotonase-like"/>
    <property type="match status" value="1"/>
</dbReference>
<dbReference type="InterPro" id="IPR001753">
    <property type="entry name" value="Enoyl-CoA_hydra/iso"/>
</dbReference>
<dbReference type="PANTHER" id="PTHR43113:SF1">
    <property type="entry name" value="1,4-DIHYDROXY-2-NAPHTHOYL-COA SYNTHASE, PEROXISOMAL"/>
    <property type="match status" value="1"/>
</dbReference>
<dbReference type="PANTHER" id="PTHR43113">
    <property type="entry name" value="NUCLEOSIDE-DIPHOSPHATE-SUGAR EPIMERASE"/>
    <property type="match status" value="1"/>
</dbReference>
<dbReference type="Pfam" id="PF00378">
    <property type="entry name" value="ECH_1"/>
    <property type="match status" value="1"/>
</dbReference>
<organism evidence="3 4">
    <name type="scientific">Hoeflea ulvae</name>
    <dbReference type="NCBI Taxonomy" id="2983764"/>
    <lineage>
        <taxon>Bacteria</taxon>
        <taxon>Pseudomonadati</taxon>
        <taxon>Pseudomonadota</taxon>
        <taxon>Alphaproteobacteria</taxon>
        <taxon>Hyphomicrobiales</taxon>
        <taxon>Rhizobiaceae</taxon>
        <taxon>Hoeflea</taxon>
    </lineage>
</organism>
<name>A0ABT3YC65_9HYPH</name>
<reference evidence="3" key="1">
    <citation type="submission" date="2022-10" db="EMBL/GenBank/DDBJ databases">
        <title>Hoeflea sp. J2-29, isolated from marine algae.</title>
        <authorList>
            <person name="Kristyanto S."/>
            <person name="Kim J.M."/>
            <person name="Jeon C.O."/>
        </authorList>
    </citation>
    <scope>NUCLEOTIDE SEQUENCE</scope>
    <source>
        <strain evidence="3">J2-29</strain>
    </source>
</reference>
<evidence type="ECO:0000313" key="3">
    <source>
        <dbReference type="EMBL" id="MCY0093272.1"/>
    </source>
</evidence>
<accession>A0ABT3YC65</accession>
<evidence type="ECO:0000313" key="4">
    <source>
        <dbReference type="Proteomes" id="UP001081283"/>
    </source>
</evidence>
<dbReference type="InterPro" id="IPR018376">
    <property type="entry name" value="Enoyl-CoA_hyd/isom_CS"/>
</dbReference>
<dbReference type="InterPro" id="IPR014748">
    <property type="entry name" value="Enoyl-CoA_hydra_C"/>
</dbReference>
<sequence>MMIRKESMTFTQITYEEAGPVGTITLNRPDDGNMFTETMCHEIRDCIELIRRETRTRVIVMTGAGDKFFCIGGQKDGMEKTKLYAGTLPTLEMYEAIDKLQKPVIASVNGFAVGGGNVLQMVCDVTIAKESAIFRQVGPMMGSFDAGYGTWYLEDIVGKKRAKEIWYANPKITAAYAKEIGLINRVVPDADLKEKTLEFALEIADRGAFALASIKAAFNARHGGVGGLSRVTHDLLLGQYLGTEEADELKNSFSERRKPDASKFGH</sequence>
<dbReference type="RefSeq" id="WP_267611241.1">
    <property type="nucleotide sequence ID" value="NZ_JAOVZQ010000001.1"/>
</dbReference>
<comment type="similarity">
    <text evidence="1 2">Belongs to the enoyl-CoA hydratase/isomerase family.</text>
</comment>
<evidence type="ECO:0000256" key="2">
    <source>
        <dbReference type="RuleBase" id="RU003707"/>
    </source>
</evidence>
<dbReference type="EMBL" id="JAOVZQ010000001">
    <property type="protein sequence ID" value="MCY0093272.1"/>
    <property type="molecule type" value="Genomic_DNA"/>
</dbReference>
<dbReference type="PROSITE" id="PS00166">
    <property type="entry name" value="ENOYL_COA_HYDRATASE"/>
    <property type="match status" value="1"/>
</dbReference>
<proteinExistence type="inferred from homology"/>
<dbReference type="Gene3D" id="3.90.226.10">
    <property type="entry name" value="2-enoyl-CoA Hydratase, Chain A, domain 1"/>
    <property type="match status" value="1"/>
</dbReference>
<gene>
    <name evidence="3" type="ORF">OEG82_04395</name>
</gene>
<dbReference type="Gene3D" id="1.10.12.10">
    <property type="entry name" value="Lyase 2-enoyl-coa Hydratase, Chain A, domain 2"/>
    <property type="match status" value="1"/>
</dbReference>